<evidence type="ECO:0000313" key="2">
    <source>
        <dbReference type="EMBL" id="VTR45020.1"/>
    </source>
</evidence>
<protein>
    <submittedName>
        <fullName evidence="2">Orthopoxvirus protein of uncharacterized function (DUF830)</fullName>
    </submittedName>
</protein>
<organism evidence="2">
    <name type="scientific">Serratia fonticola</name>
    <dbReference type="NCBI Taxonomy" id="47917"/>
    <lineage>
        <taxon>Bacteria</taxon>
        <taxon>Pseudomonadati</taxon>
        <taxon>Pseudomonadota</taxon>
        <taxon>Gammaproteobacteria</taxon>
        <taxon>Enterobacterales</taxon>
        <taxon>Yersiniaceae</taxon>
        <taxon>Serratia</taxon>
    </lineage>
</organism>
<dbReference type="Gene3D" id="3.90.1720.10">
    <property type="entry name" value="endopeptidase domain like (from Nostoc punctiforme)"/>
    <property type="match status" value="1"/>
</dbReference>
<accession>A0A4U9VDT2</accession>
<name>A0A4U9VDT2_SERFO</name>
<sequence length="153" mass="16781">MIFTKRLWAILFLTIGLMTVLVSQARELPAVQDGDIIFHTSRSAQSLAIQQATGSRYSHMGIIVLRDGKPYVFEAGIDGEIHAAGRLDRSGRAKAFCRQTAEERQANDDAVRAAKNTPAGQKALPESPTTCSFPGLMRSYIARSWCGKFTIAH</sequence>
<reference evidence="2" key="1">
    <citation type="submission" date="2019-05" db="EMBL/GenBank/DDBJ databases">
        <authorList>
            <consortium name="Pathogen Informatics"/>
        </authorList>
    </citation>
    <scope>NUCLEOTIDE SEQUENCE [LARGE SCALE GENOMIC DNA]</scope>
    <source>
        <strain evidence="2">NCTC12965</strain>
    </source>
</reference>
<proteinExistence type="predicted"/>
<gene>
    <name evidence="2" type="ORF">NCTC12965_05187</name>
</gene>
<dbReference type="EMBL" id="CABEEZ010000112">
    <property type="protein sequence ID" value="VTR45020.1"/>
    <property type="molecule type" value="Genomic_DNA"/>
</dbReference>
<evidence type="ECO:0000256" key="1">
    <source>
        <dbReference type="SAM" id="MobiDB-lite"/>
    </source>
</evidence>
<dbReference type="AlphaFoldDB" id="A0A4U9VDT2"/>
<dbReference type="InterPro" id="IPR038765">
    <property type="entry name" value="Papain-like_cys_pep_sf"/>
</dbReference>
<feature type="region of interest" description="Disordered" evidence="1">
    <location>
        <begin position="107"/>
        <end position="127"/>
    </location>
</feature>
<dbReference type="SUPFAM" id="SSF54001">
    <property type="entry name" value="Cysteine proteinases"/>
    <property type="match status" value="1"/>
</dbReference>